<dbReference type="EMBL" id="FWXN01000014">
    <property type="protein sequence ID" value="SMC92701.1"/>
    <property type="molecule type" value="Genomic_DNA"/>
</dbReference>
<evidence type="ECO:0000313" key="2">
    <source>
        <dbReference type="EMBL" id="APH00307.1"/>
    </source>
</evidence>
<evidence type="ECO:0000313" key="6">
    <source>
        <dbReference type="Proteomes" id="UP000192634"/>
    </source>
</evidence>
<reference evidence="3 7" key="3">
    <citation type="submission" date="2020-10" db="EMBL/GenBank/DDBJ databases">
        <title>Janibacter indicus TT2 genome sequence.</title>
        <authorList>
            <person name="Lee K."/>
            <person name="Ganzorig M."/>
        </authorList>
    </citation>
    <scope>NUCLEOTIDE SEQUENCE [LARGE SCALE GENOMIC DNA]</scope>
    <source>
        <strain evidence="3 7">TT2</strain>
    </source>
</reference>
<protein>
    <submittedName>
        <fullName evidence="2">Uncharacterized protein</fullName>
    </submittedName>
</protein>
<evidence type="ECO:0000313" key="7">
    <source>
        <dbReference type="Proteomes" id="UP000593998"/>
    </source>
</evidence>
<accession>A0A1W2D5L3</accession>
<dbReference type="Proteomes" id="UP000182938">
    <property type="component" value="Chromosome"/>
</dbReference>
<keyword evidence="1" id="KW-1133">Transmembrane helix</keyword>
<dbReference type="EMBL" id="CP013290">
    <property type="protein sequence ID" value="APH00307.1"/>
    <property type="molecule type" value="Genomic_DNA"/>
</dbReference>
<evidence type="ECO:0000313" key="5">
    <source>
        <dbReference type="Proteomes" id="UP000182938"/>
    </source>
</evidence>
<evidence type="ECO:0000313" key="3">
    <source>
        <dbReference type="EMBL" id="QOK23085.1"/>
    </source>
</evidence>
<reference evidence="4 6" key="2">
    <citation type="submission" date="2017-04" db="EMBL/GenBank/DDBJ databases">
        <authorList>
            <person name="Afonso C.L."/>
            <person name="Miller P.J."/>
            <person name="Scott M.A."/>
            <person name="Spackman E."/>
            <person name="Goraichik I."/>
            <person name="Dimitrov K.M."/>
            <person name="Suarez D.L."/>
            <person name="Swayne D.E."/>
        </authorList>
    </citation>
    <scope>NUCLEOTIDE SEQUENCE [LARGE SCALE GENOMIC DNA]</scope>
    <source>
        <strain evidence="4 6">CGMCC 1.12511</strain>
    </source>
</reference>
<proteinExistence type="predicted"/>
<feature type="transmembrane region" description="Helical" evidence="1">
    <location>
        <begin position="53"/>
        <end position="75"/>
    </location>
</feature>
<reference evidence="2 5" key="1">
    <citation type="submission" date="2015-11" db="EMBL/GenBank/DDBJ databases">
        <authorList>
            <person name="Zhang Y."/>
            <person name="Guo Z."/>
        </authorList>
    </citation>
    <scope>NUCLEOTIDE SEQUENCE [LARGE SCALE GENOMIC DNA]</scope>
    <source>
        <strain evidence="2 5">YFY001</strain>
    </source>
</reference>
<evidence type="ECO:0000256" key="1">
    <source>
        <dbReference type="SAM" id="Phobius"/>
    </source>
</evidence>
<feature type="transmembrane region" description="Helical" evidence="1">
    <location>
        <begin position="12"/>
        <end position="33"/>
    </location>
</feature>
<evidence type="ECO:0000313" key="4">
    <source>
        <dbReference type="EMBL" id="SMC92701.1"/>
    </source>
</evidence>
<dbReference type="OrthoDB" id="4870690at2"/>
<dbReference type="AlphaFoldDB" id="A0A1L3MD80"/>
<keyword evidence="5" id="KW-1185">Reference proteome</keyword>
<gene>
    <name evidence="2" type="ORF">ASJ30_01135</name>
    <name evidence="3" type="ORF">IGS73_01145</name>
    <name evidence="4" type="ORF">SAMN06296429_11466</name>
</gene>
<keyword evidence="1" id="KW-0472">Membrane</keyword>
<dbReference type="KEGG" id="jte:ASJ30_01135"/>
<name>A0A1L3MD80_9MICO</name>
<keyword evidence="1" id="KW-0812">Transmembrane</keyword>
<dbReference type="Proteomes" id="UP000192634">
    <property type="component" value="Unassembled WGS sequence"/>
</dbReference>
<organism evidence="2 5">
    <name type="scientific">Janibacter indicus</name>
    <dbReference type="NCBI Taxonomy" id="857417"/>
    <lineage>
        <taxon>Bacteria</taxon>
        <taxon>Bacillati</taxon>
        <taxon>Actinomycetota</taxon>
        <taxon>Actinomycetes</taxon>
        <taxon>Micrococcales</taxon>
        <taxon>Intrasporangiaceae</taxon>
        <taxon>Janibacter</taxon>
    </lineage>
</organism>
<accession>A0A1L3MD80</accession>
<dbReference type="EMBL" id="CP062789">
    <property type="protein sequence ID" value="QOK23085.1"/>
    <property type="molecule type" value="Genomic_DNA"/>
</dbReference>
<dbReference type="RefSeq" id="WP_072623489.1">
    <property type="nucleotide sequence ID" value="NZ_CBDRLL010000011.1"/>
</dbReference>
<dbReference type="Proteomes" id="UP000593998">
    <property type="component" value="Chromosome"/>
</dbReference>
<sequence length="77" mass="8229">MSAQRPRSNPKPIPFIVTGAIIGFIVFGLISYFGPNRNEGFDITYDPSATLGYMSVLGLCVGGLLGAVVAALFTYRK</sequence>